<keyword evidence="7" id="KW-0902">Two-component regulatory system</keyword>
<dbReference type="InterPro" id="IPR003594">
    <property type="entry name" value="HATPase_dom"/>
</dbReference>
<sequence length="2450" mass="274436">MTITNSNLLSLDWLLPVLNAELASIQTSVANGEKDNGKLAPESWQQIAKQYWQLYGALSVANLPQFAHVASVLSATSRYLSQDDVADESMILLVQLLKVTHSSLHHQLKQRITVGTYQPSLLAQSCEYLYERLPEQFQQLVPFAHDERESTHPHQPDAQVDDAMGVMSEDDASDANHQQDLLSFIHLPENYQLIQLNETQQQQLHLAWRHQLNALLKANSNDSQALKQLDKFSHYLWRSAQLISLAKAWYLGQVWFNDLAHNSLPKPRQYVHVLSQFDGLVEETLTLTEQMPADVQLKVNKLLAQLFIQLNILPHKSEQTDKLINGLQGVMTDEQQLFKDILQRLESLIFSLDAPETVLTEMQSIKKQLSHRGWILYVNYIDQVLQDLQMVTAEPDMLGNLQWQIERQMQELYGAIFNTQQTIEEKIGESAYSSPYHHDHQAMHGQSLSSENVDERQALRQVRIDIETVKKDFKSYLRHQDSRELPKAEQLTDIEQNLSALALNDVSATVNQLGQLFEALRQSNLQQLDWQLRDAVAESIAEFELFLDYLAGQIFDDVRLQKTEQKIQRSLALLQQQLAEPNNIHVENPDKIAQPAQVRYDDSGEIQSDGVNQPTDGVNMSVDAGNDANDADSGANADDDNVNLTDDDVFMSEPVLSSDDAGVSASGWQLTAEFIKAQDTLKPDDFDMDEEFREIFVEEAGEVLESMEELLPRWQQDPTDLETLKEIRRGFHTLKGSGRMVGAYNVGEMAWGVENMLNLVLDKTLPVSNELVEFMAETQAQLPILVENFAQSQPPSIDPAVTVVKAHNLLAQQPINTGLVRQGTVRQETTKDVQTEPSTQQPVDVIDDADAIHDTDVPVMADVSSGTINGENQPNAGLPAVIEAFLTNMNLPADDDGTDADIKDIFIEEAYEVLDTIVPEFESWAADTSNLKALTEVRRGFHTLKGSGRMVGANHSGELAWHVENMLNRVLDHSIAPDRGMIQLISDVLNHYPVIIKAFEQGDDSYPKQMSLWAATAHAYSKKHGEEFDYLAISDKQHHSDTKQEEADTGHQDSIVQDAVIQNTVIQDTAVQDTATQDELVHTQVNQANQVNKNHQDGLDGSQVLSAIHDINQQFSADTVNAQWSAMGNEQRIFNDIFVEEASEHLQMIKQFIDKHQQHDNQPIDITDELVRAFHTLRGASGSQALLEISDVSGVIEQTLAQLQQQEESLNSGHLSALKQSVKLIESYLTAYQQQANTANATVATEQTKLEPNKLEQNKQDSAEVAKTAMTEKSSHEKHRDDVEALQDMLNDSKPATDDKPALQVHKLLAANIDELLDAEWELEQFLLSEDSQRAKEYAQMQLKHIDTLSKLTESSKKFQRILSVLASLYNSLAHKLSHQPDTAVQNDMIGDLLVCHRQLTDLFDALAGGMTQKVDEPVLAKIEQKLAQQNDDSDNDDIEDKKTVTNDKIESDISQTNARTDNAPLHIETINTDPELLEIFLEEAQELDNSIVETFATWRQSPEDLEALKSLQRHLHTIKGGARMAGISSIGDLTHEMETIYEAFVNHNKTPSSAWLTVMQSAQDMLSMLIDRVKTQGHSFFVPSVIEQLHQFAESEQLPDNTQLQLPQLDEEPAGTQEAATDTQKTDTTTTQTTADVDELLLGETTYQTLLEQSWTEQKPDSDILNVFLEEAEDLVESSGERLQAFRNNTSDVTILQELQRQLHTIKGGARMIGANGIADLAHNMETVYESLADRRRPATRMVLQLLALCHDWIAQAVIVLKHNLNPPKPTQYIIALEKFYQQPDSLAEVPKQSLQSYLDAIAEHEQRIKDLYEVTHDISDMPASSGNFAQVTDTTMTANEMIRVSASLMERMINLSGESAINRARIDMGISSLSNSIEEMGTTVQRLADQLRRMDIELEEQILAQIDDETLMSNEGFDPLEMDQYSSLNQLSKSLSESASDLLDIKTTLLEKTRDAESLLLQLSRTQAELQDGLMNSRMLPFSRLSPRLNRIVRQTANELGKHVELTIIGADDEMDRTILERITSPLEHMLRNAVDHGIEPPQQRLAQGKDRTGHITLEVLREGGEVVIHLTDDGNGINVKRVKDKAIAQGLIDPNDTSLTDLDIMQYIFNAGLSTSSSVTQISGRGVGMDVVQSEIRQLSGTVSVDSEQGKGSRFTMRVPLTVAVSDALVVRVADRHYAVPLVQIERVVQVSPDELYQFYQSDEHTMTIGNQSYRLRYLNEILTGALINELAMSGHTTLPVLIVKNQTGQYLALQVDEIVGSRIEVVVKPLGKQLSHISGISAATIMGDGSVMLILDLMALIRNAPARSVLEQHNKPQSSVAKRILVVDDSVTVRKVTSRFLEREGFETQVAKDGVDAIEILQDMTPDLILLDIEMPRMDGFEVATQIRHTDRLKDIPIIMITSRTGDKHRQRALDIGVNDYMGKPFQEAQLLQKLGQLLNVEVNLE</sequence>
<feature type="region of interest" description="Disordered" evidence="14">
    <location>
        <begin position="1613"/>
        <end position="1635"/>
    </location>
</feature>
<evidence type="ECO:0000313" key="20">
    <source>
        <dbReference type="Proteomes" id="UP000191094"/>
    </source>
</evidence>
<feature type="modified residue" description="Phosphohistidine" evidence="12">
    <location>
        <position position="732"/>
    </location>
</feature>
<evidence type="ECO:0000256" key="12">
    <source>
        <dbReference type="PROSITE-ProRule" id="PRU00110"/>
    </source>
</evidence>
<evidence type="ECO:0000256" key="6">
    <source>
        <dbReference type="ARBA" id="ARBA00022777"/>
    </source>
</evidence>
<dbReference type="InterPro" id="IPR036641">
    <property type="entry name" value="HPT_dom_sf"/>
</dbReference>
<feature type="domain" description="HPt" evidence="18">
    <location>
        <begin position="1470"/>
        <end position="1574"/>
    </location>
</feature>
<dbReference type="InterPro" id="IPR005467">
    <property type="entry name" value="His_kinase_dom"/>
</dbReference>
<feature type="domain" description="CheW-like" evidence="17">
    <location>
        <begin position="2168"/>
        <end position="2310"/>
    </location>
</feature>
<dbReference type="CDD" id="cd17574">
    <property type="entry name" value="REC_OmpR"/>
    <property type="match status" value="1"/>
</dbReference>
<dbReference type="SMART" id="SM00073">
    <property type="entry name" value="HPT"/>
    <property type="match status" value="5"/>
</dbReference>
<dbReference type="EC" id="2.7.13.3" evidence="2"/>
<dbReference type="PROSITE" id="PS50110">
    <property type="entry name" value="RESPONSE_REGULATORY"/>
    <property type="match status" value="1"/>
</dbReference>
<comment type="catalytic activity">
    <reaction evidence="1">
        <text>ATP + protein L-histidine = ADP + protein N-phospho-L-histidine.</text>
        <dbReference type="EC" id="2.7.13.3"/>
    </reaction>
</comment>
<dbReference type="EMBL" id="MUYT01000016">
    <property type="protein sequence ID" value="OOS19501.1"/>
    <property type="molecule type" value="Genomic_DNA"/>
</dbReference>
<evidence type="ECO:0000256" key="5">
    <source>
        <dbReference type="ARBA" id="ARBA00022679"/>
    </source>
</evidence>
<dbReference type="RefSeq" id="WP_078308349.1">
    <property type="nucleotide sequence ID" value="NZ_MUYT01000016.1"/>
</dbReference>
<evidence type="ECO:0000259" key="16">
    <source>
        <dbReference type="PROSITE" id="PS50110"/>
    </source>
</evidence>
<feature type="domain" description="HPt" evidence="18">
    <location>
        <begin position="895"/>
        <end position="999"/>
    </location>
</feature>
<dbReference type="PROSITE" id="PS50109">
    <property type="entry name" value="HIS_KIN"/>
    <property type="match status" value="1"/>
</dbReference>
<dbReference type="SUPFAM" id="SSF52172">
    <property type="entry name" value="CheY-like"/>
    <property type="match status" value="1"/>
</dbReference>
<dbReference type="Gene3D" id="3.30.565.10">
    <property type="entry name" value="Histidine kinase-like ATPase, C-terminal domain"/>
    <property type="match status" value="1"/>
</dbReference>
<feature type="domain" description="HPt" evidence="18">
    <location>
        <begin position="1658"/>
        <end position="1765"/>
    </location>
</feature>
<dbReference type="Gene3D" id="3.40.50.2300">
    <property type="match status" value="1"/>
</dbReference>
<dbReference type="GO" id="GO:0000155">
    <property type="term" value="F:phosphorelay sensor kinase activity"/>
    <property type="evidence" value="ECO:0007669"/>
    <property type="project" value="InterPro"/>
</dbReference>
<dbReference type="SUPFAM" id="SSF50341">
    <property type="entry name" value="CheW-like"/>
    <property type="match status" value="1"/>
</dbReference>
<dbReference type="Pfam" id="PF01627">
    <property type="entry name" value="Hpt"/>
    <property type="match status" value="5"/>
</dbReference>
<dbReference type="STRING" id="90241.B0682_08845"/>
<protein>
    <recommendedName>
        <fullName evidence="3">Chemotaxis protein CheA</fullName>
        <ecNumber evidence="2">2.7.13.3</ecNumber>
    </recommendedName>
</protein>
<dbReference type="SMART" id="SM00260">
    <property type="entry name" value="CheW"/>
    <property type="match status" value="1"/>
</dbReference>
<feature type="domain" description="Response regulatory" evidence="16">
    <location>
        <begin position="2327"/>
        <end position="2443"/>
    </location>
</feature>
<dbReference type="Gene3D" id="1.20.120.160">
    <property type="entry name" value="HPT domain"/>
    <property type="match status" value="5"/>
</dbReference>
<dbReference type="PROSITE" id="PS50851">
    <property type="entry name" value="CHEW"/>
    <property type="match status" value="1"/>
</dbReference>
<dbReference type="InterPro" id="IPR008207">
    <property type="entry name" value="Sig_transdc_His_kin_Hpt_dom"/>
</dbReference>
<dbReference type="InterPro" id="IPR011006">
    <property type="entry name" value="CheY-like_superfamily"/>
</dbReference>
<feature type="region of interest" description="Disordered" evidence="14">
    <location>
        <begin position="604"/>
        <end position="644"/>
    </location>
</feature>
<evidence type="ECO:0000256" key="4">
    <source>
        <dbReference type="ARBA" id="ARBA00022553"/>
    </source>
</evidence>
<dbReference type="SMART" id="SM00387">
    <property type="entry name" value="HATPase_c"/>
    <property type="match status" value="1"/>
</dbReference>
<evidence type="ECO:0000313" key="19">
    <source>
        <dbReference type="EMBL" id="OOS19501.1"/>
    </source>
</evidence>
<reference evidence="19 20" key="1">
    <citation type="submission" date="2017-02" db="EMBL/GenBank/DDBJ databases">
        <title>Draft genome sequence of Moraxella lincolnii CCUG 9405T type strain.</title>
        <authorList>
            <person name="Salva-Serra F."/>
            <person name="Engstrom-Jakobsson H."/>
            <person name="Thorell K."/>
            <person name="Jaen-Luchoro D."/>
            <person name="Gonzales-Siles L."/>
            <person name="Karlsson R."/>
            <person name="Yazdan S."/>
            <person name="Boulund F."/>
            <person name="Johnning A."/>
            <person name="Engstrand L."/>
            <person name="Kristiansson E."/>
            <person name="Moore E."/>
        </authorList>
    </citation>
    <scope>NUCLEOTIDE SEQUENCE [LARGE SCALE GENOMIC DNA]</scope>
    <source>
        <strain evidence="19 20">CCUG 9405</strain>
    </source>
</reference>
<dbReference type="SUPFAM" id="SSF55874">
    <property type="entry name" value="ATPase domain of HSP90 chaperone/DNA topoisomerase II/histidine kinase"/>
    <property type="match status" value="1"/>
</dbReference>
<dbReference type="InterPro" id="IPR002545">
    <property type="entry name" value="CheW-lke_dom"/>
</dbReference>
<dbReference type="PANTHER" id="PTHR43395:SF8">
    <property type="entry name" value="HISTIDINE KINASE"/>
    <property type="match status" value="1"/>
</dbReference>
<evidence type="ECO:0000256" key="9">
    <source>
        <dbReference type="ARBA" id="ARBA00023125"/>
    </source>
</evidence>
<dbReference type="CDD" id="cd00088">
    <property type="entry name" value="HPT"/>
    <property type="match status" value="4"/>
</dbReference>
<keyword evidence="8" id="KW-0805">Transcription regulation</keyword>
<dbReference type="InterPro" id="IPR036061">
    <property type="entry name" value="CheW-like_dom_sf"/>
</dbReference>
<evidence type="ECO:0000256" key="8">
    <source>
        <dbReference type="ARBA" id="ARBA00023015"/>
    </source>
</evidence>
<feature type="domain" description="Histidine kinase" evidence="15">
    <location>
        <begin position="1913"/>
        <end position="2166"/>
    </location>
</feature>
<evidence type="ECO:0000259" key="15">
    <source>
        <dbReference type="PROSITE" id="PS50109"/>
    </source>
</evidence>
<evidence type="ECO:0000256" key="10">
    <source>
        <dbReference type="ARBA" id="ARBA00023163"/>
    </source>
</evidence>
<dbReference type="Pfam" id="PF01584">
    <property type="entry name" value="CheW"/>
    <property type="match status" value="1"/>
</dbReference>
<accession>A0A1T0CBK4</accession>
<dbReference type="InterPro" id="IPR004105">
    <property type="entry name" value="CheA-like_dim"/>
</dbReference>
<dbReference type="PROSITE" id="PS50894">
    <property type="entry name" value="HPT"/>
    <property type="match status" value="5"/>
</dbReference>
<evidence type="ECO:0000256" key="7">
    <source>
        <dbReference type="ARBA" id="ARBA00023012"/>
    </source>
</evidence>
<proteinExistence type="predicted"/>
<evidence type="ECO:0000256" key="11">
    <source>
        <dbReference type="ARBA" id="ARBA00035100"/>
    </source>
</evidence>
<name>A0A1T0CBK4_9GAMM</name>
<dbReference type="InterPro" id="IPR036890">
    <property type="entry name" value="HATPase_C_sf"/>
</dbReference>
<organism evidence="19 20">
    <name type="scientific">Lwoffella lincolnii</name>
    <dbReference type="NCBI Taxonomy" id="90241"/>
    <lineage>
        <taxon>Bacteria</taxon>
        <taxon>Pseudomonadati</taxon>
        <taxon>Pseudomonadota</taxon>
        <taxon>Gammaproteobacteria</taxon>
        <taxon>Moraxellales</taxon>
        <taxon>Moraxellaceae</taxon>
        <taxon>Lwoffella</taxon>
    </lineage>
</organism>
<dbReference type="OrthoDB" id="9803176at2"/>
<dbReference type="Gene3D" id="2.30.30.40">
    <property type="entry name" value="SH3 Domains"/>
    <property type="match status" value="1"/>
</dbReference>
<evidence type="ECO:0000256" key="2">
    <source>
        <dbReference type="ARBA" id="ARBA00012438"/>
    </source>
</evidence>
<dbReference type="GO" id="GO:0005737">
    <property type="term" value="C:cytoplasm"/>
    <property type="evidence" value="ECO:0007669"/>
    <property type="project" value="InterPro"/>
</dbReference>
<dbReference type="PANTHER" id="PTHR43395">
    <property type="entry name" value="SENSOR HISTIDINE KINASE CHEA"/>
    <property type="match status" value="1"/>
</dbReference>
<dbReference type="InterPro" id="IPR004358">
    <property type="entry name" value="Sig_transdc_His_kin-like_C"/>
</dbReference>
<feature type="compositionally biased region" description="Low complexity" evidence="14">
    <location>
        <begin position="1617"/>
        <end position="1635"/>
    </location>
</feature>
<dbReference type="GO" id="GO:0006935">
    <property type="term" value="P:chemotaxis"/>
    <property type="evidence" value="ECO:0007669"/>
    <property type="project" value="InterPro"/>
</dbReference>
<evidence type="ECO:0000256" key="3">
    <source>
        <dbReference type="ARBA" id="ARBA00021495"/>
    </source>
</evidence>
<keyword evidence="20" id="KW-1185">Reference proteome</keyword>
<evidence type="ECO:0000259" key="17">
    <source>
        <dbReference type="PROSITE" id="PS50851"/>
    </source>
</evidence>
<keyword evidence="6" id="KW-0418">Kinase</keyword>
<dbReference type="SUPFAM" id="SSF47226">
    <property type="entry name" value="Histidine-containing phosphotransfer domain, HPT domain"/>
    <property type="match status" value="5"/>
</dbReference>
<keyword evidence="5" id="KW-0808">Transferase</keyword>
<dbReference type="Proteomes" id="UP000191094">
    <property type="component" value="Unassembled WGS sequence"/>
</dbReference>
<evidence type="ECO:0000256" key="13">
    <source>
        <dbReference type="PROSITE-ProRule" id="PRU00169"/>
    </source>
</evidence>
<dbReference type="InterPro" id="IPR001789">
    <property type="entry name" value="Sig_transdc_resp-reg_receiver"/>
</dbReference>
<feature type="compositionally biased region" description="Basic and acidic residues" evidence="14">
    <location>
        <begin position="1250"/>
        <end position="1264"/>
    </location>
</feature>
<feature type="modified residue" description="Phosphohistidine" evidence="12">
    <location>
        <position position="1175"/>
    </location>
</feature>
<feature type="region of interest" description="Disordered" evidence="14">
    <location>
        <begin position="1250"/>
        <end position="1281"/>
    </location>
</feature>
<dbReference type="Pfam" id="PF00072">
    <property type="entry name" value="Response_reg"/>
    <property type="match status" value="1"/>
</dbReference>
<keyword evidence="10" id="KW-0804">Transcription</keyword>
<feature type="modified residue" description="Phosphohistidine" evidence="12">
    <location>
        <position position="942"/>
    </location>
</feature>
<comment type="caution">
    <text evidence="19">The sequence shown here is derived from an EMBL/GenBank/DDBJ whole genome shotgun (WGS) entry which is preliminary data.</text>
</comment>
<evidence type="ECO:0000259" key="18">
    <source>
        <dbReference type="PROSITE" id="PS50894"/>
    </source>
</evidence>
<dbReference type="InterPro" id="IPR051315">
    <property type="entry name" value="Bact_Chemotaxis_CheA"/>
</dbReference>
<feature type="domain" description="HPt" evidence="18">
    <location>
        <begin position="685"/>
        <end position="789"/>
    </location>
</feature>
<dbReference type="SMART" id="SM00448">
    <property type="entry name" value="REC"/>
    <property type="match status" value="1"/>
</dbReference>
<dbReference type="PRINTS" id="PR00344">
    <property type="entry name" value="BCTRLSENSOR"/>
</dbReference>
<keyword evidence="4 13" id="KW-0597">Phosphoprotein</keyword>
<feature type="domain" description="HPt" evidence="18">
    <location>
        <begin position="1127"/>
        <end position="1232"/>
    </location>
</feature>
<feature type="compositionally biased region" description="Polar residues" evidence="14">
    <location>
        <begin position="605"/>
        <end position="618"/>
    </location>
</feature>
<evidence type="ECO:0000256" key="1">
    <source>
        <dbReference type="ARBA" id="ARBA00000085"/>
    </source>
</evidence>
<feature type="compositionally biased region" description="Low complexity" evidence="14">
    <location>
        <begin position="621"/>
        <end position="636"/>
    </location>
</feature>
<dbReference type="FunFam" id="3.40.50.2300:FF:000001">
    <property type="entry name" value="DNA-binding response regulator PhoB"/>
    <property type="match status" value="1"/>
</dbReference>
<comment type="function">
    <text evidence="11">Involved in the transmission of sensory signals from the chemoreceptors to the flagellar motors. CheA is autophosphorylated; it can transfer its phosphate group to either CheB or CheY.</text>
</comment>
<dbReference type="GO" id="GO:0003677">
    <property type="term" value="F:DNA binding"/>
    <property type="evidence" value="ECO:0007669"/>
    <property type="project" value="UniProtKB-KW"/>
</dbReference>
<dbReference type="Pfam" id="PF02518">
    <property type="entry name" value="HATPase_c"/>
    <property type="match status" value="1"/>
</dbReference>
<feature type="modified residue" description="4-aspartylphosphate" evidence="13">
    <location>
        <position position="2376"/>
    </location>
</feature>
<dbReference type="SMART" id="SM01231">
    <property type="entry name" value="H-kinase_dim"/>
    <property type="match status" value="1"/>
</dbReference>
<dbReference type="FunFam" id="3.30.565.10:FF:000016">
    <property type="entry name" value="Chemotaxis protein CheA, putative"/>
    <property type="match status" value="1"/>
</dbReference>
<keyword evidence="9" id="KW-0238">DNA-binding</keyword>
<feature type="modified residue" description="Phosphohistidine" evidence="12">
    <location>
        <position position="1517"/>
    </location>
</feature>
<feature type="modified residue" description="Phosphohistidine" evidence="12">
    <location>
        <position position="1705"/>
    </location>
</feature>
<gene>
    <name evidence="19" type="ORF">B0682_08845</name>
</gene>
<evidence type="ECO:0000256" key="14">
    <source>
        <dbReference type="SAM" id="MobiDB-lite"/>
    </source>
</evidence>